<dbReference type="Proteomes" id="UP000254866">
    <property type="component" value="Unassembled WGS sequence"/>
</dbReference>
<proteinExistence type="predicted"/>
<dbReference type="CDD" id="cd11577">
    <property type="entry name" value="GH71"/>
    <property type="match status" value="1"/>
</dbReference>
<dbReference type="GO" id="GO:0051118">
    <property type="term" value="F:glucan endo-1,3-alpha-glucosidase activity"/>
    <property type="evidence" value="ECO:0007669"/>
    <property type="project" value="InterPro"/>
</dbReference>
<name>A0A370TMT7_9HELO</name>
<feature type="chain" id="PRO_5016860063" description="Glucan endo-1,3-alpha-glucosidase agn1" evidence="1">
    <location>
        <begin position="21"/>
        <end position="438"/>
    </location>
</feature>
<dbReference type="Gene3D" id="3.20.20.80">
    <property type="entry name" value="Glycosidases"/>
    <property type="match status" value="1"/>
</dbReference>
<protein>
    <recommendedName>
        <fullName evidence="4">Glucan endo-1,3-alpha-glucosidase agn1</fullName>
    </recommendedName>
</protein>
<dbReference type="OrthoDB" id="1046782at2759"/>
<dbReference type="InterPro" id="IPR005197">
    <property type="entry name" value="Glyco_hydro_71"/>
</dbReference>
<evidence type="ECO:0000313" key="2">
    <source>
        <dbReference type="EMBL" id="RDL36853.1"/>
    </source>
</evidence>
<evidence type="ECO:0000313" key="3">
    <source>
        <dbReference type="Proteomes" id="UP000254866"/>
    </source>
</evidence>
<sequence>MRLVALFSAGLAVLPYAVSAQKSVFAHIVVGNTAAHSVTTWGTDISLAQAAGIDAFVLNIGLGDTNTPGQVANAFSAAEAAGSTFKLFFAFDYLGGPSGAWPATGDFPNSVVSFVNKYKTSPAYFKFNNLPFVSTFEGTGNVNDWAQGGPIRSGTGGVYFVPDWTSLGPGGITGVSDKIDGAFNFDMWPEGAHNKTADVDKAWQGALGQKSYMMGVSPWFFHSATGFGPNWLWRGDDLWADSWAQTLDVNPQFVQIVTWNDYAEATYIGPLHDPSEIAAGSGQYVNNMPHDSWRDFLPYYIGKFKNSPPAIDRDQMQFWYRLAPASAGSTCGVTANNPNQGQQALPPDAVLQDGVFFSALLKADAKVTVQIGSGPLVSFDGKQGINHWSTPFNGNTGAPVFSIVRDGVTVNSGKGAAIEANTNLPSGCANYNAWVGSF</sequence>
<feature type="signal peptide" evidence="1">
    <location>
        <begin position="1"/>
        <end position="20"/>
    </location>
</feature>
<dbReference type="EMBL" id="NPIC01000004">
    <property type="protein sequence ID" value="RDL36853.1"/>
    <property type="molecule type" value="Genomic_DNA"/>
</dbReference>
<organism evidence="2 3">
    <name type="scientific">Venustampulla echinocandica</name>
    <dbReference type="NCBI Taxonomy" id="2656787"/>
    <lineage>
        <taxon>Eukaryota</taxon>
        <taxon>Fungi</taxon>
        <taxon>Dikarya</taxon>
        <taxon>Ascomycota</taxon>
        <taxon>Pezizomycotina</taxon>
        <taxon>Leotiomycetes</taxon>
        <taxon>Helotiales</taxon>
        <taxon>Pleuroascaceae</taxon>
        <taxon>Venustampulla</taxon>
    </lineage>
</organism>
<evidence type="ECO:0000256" key="1">
    <source>
        <dbReference type="SAM" id="SignalP"/>
    </source>
</evidence>
<gene>
    <name evidence="2" type="ORF">BP5553_06205</name>
</gene>
<accession>A0A370TMT7</accession>
<reference evidence="2 3" key="1">
    <citation type="journal article" date="2018" name="IMA Fungus">
        <title>IMA Genome-F 9: Draft genome sequence of Annulohypoxylon stygium, Aspergillus mulundensis, Berkeleyomyces basicola (syn. Thielaviopsis basicola), Ceratocystis smalleyi, two Cercospora beticola strains, Coleophoma cylindrospora, Fusarium fracticaudum, Phialophora cf. hyalina, and Morchella septimelata.</title>
        <authorList>
            <person name="Wingfield B.D."/>
            <person name="Bills G.F."/>
            <person name="Dong Y."/>
            <person name="Huang W."/>
            <person name="Nel W.J."/>
            <person name="Swalarsk-Parry B.S."/>
            <person name="Vaghefi N."/>
            <person name="Wilken P.M."/>
            <person name="An Z."/>
            <person name="de Beer Z.W."/>
            <person name="De Vos L."/>
            <person name="Chen L."/>
            <person name="Duong T.A."/>
            <person name="Gao Y."/>
            <person name="Hammerbacher A."/>
            <person name="Kikkert J.R."/>
            <person name="Li Y."/>
            <person name="Li H."/>
            <person name="Li K."/>
            <person name="Li Q."/>
            <person name="Liu X."/>
            <person name="Ma X."/>
            <person name="Naidoo K."/>
            <person name="Pethybridge S.J."/>
            <person name="Sun J."/>
            <person name="Steenkamp E.T."/>
            <person name="van der Nest M.A."/>
            <person name="van Wyk S."/>
            <person name="Wingfield M.J."/>
            <person name="Xiong C."/>
            <person name="Yue Q."/>
            <person name="Zhang X."/>
        </authorList>
    </citation>
    <scope>NUCLEOTIDE SEQUENCE [LARGE SCALE GENOMIC DNA]</scope>
    <source>
        <strain evidence="2 3">BP 5553</strain>
    </source>
</reference>
<dbReference type="RefSeq" id="XP_031869509.1">
    <property type="nucleotide sequence ID" value="XM_032014828.1"/>
</dbReference>
<comment type="caution">
    <text evidence="2">The sequence shown here is derived from an EMBL/GenBank/DDBJ whole genome shotgun (WGS) entry which is preliminary data.</text>
</comment>
<dbReference type="AlphaFoldDB" id="A0A370TMT7"/>
<dbReference type="STRING" id="2656787.A0A370TMT7"/>
<dbReference type="GeneID" id="43599054"/>
<dbReference type="Pfam" id="PF03659">
    <property type="entry name" value="Glyco_hydro_71"/>
    <property type="match status" value="1"/>
</dbReference>
<keyword evidence="3" id="KW-1185">Reference proteome</keyword>
<evidence type="ECO:0008006" key="4">
    <source>
        <dbReference type="Google" id="ProtNLM"/>
    </source>
</evidence>
<keyword evidence="1" id="KW-0732">Signal</keyword>